<dbReference type="Gene3D" id="3.30.1590.10">
    <property type="entry name" value="Maltooligosyl trehalose synthase, domain 2"/>
    <property type="match status" value="1"/>
</dbReference>
<dbReference type="CDD" id="cd11336">
    <property type="entry name" value="AmyAc_MTSase"/>
    <property type="match status" value="1"/>
</dbReference>
<sequence length="971" mass="112480">MKIIPRVTYRLQFNNHFTFADAEAIVPYLHELGISHCYASPYLKARLGSPHGYDIVDHNALNPEIGDRDTFASWVQALHCHGMGQILDIVPNHMGVGGDDNAWWLDVLEQGPASEYAAYFDIDWRPIKEELRGKVLLPLLGDHYGRVLEKGELRLTFDLDQGQFSIWFYNHRFPVDPSTYPDILGHGLERLAEHLAEEEAPFLEYQSLITAFEHLPSRYDTRAEKRVERLRDCVIYKRRLAESCRKYPAIGAFVFDTVATFNGVVEQPESFDLLHHLLESQAYRLAYWQVASDEINYRRFFDINDLAGLRMENPEVFETTHRFILDLVKEGKVDGLRIDHPDGLYNPPSYYQRLNRQITEIKGGEKAADGNLKPSYYLVIEKILASYEHLPESWPISGTTGYEFAYVNNGLFVYPASQKEFDQIYTRFIRHQWDFDELLYERKKIIIRVQLSSELTVLANMLNSIAQTNRHTRDFTLNGLREALTEVVACFPVYRTYVDLDRVSEEDRRFIQWAVIQAKKRSPAADISIFDFIQAILLLEMSTRRGLSQEIISFVMRFQQYTGPVMAKALEDTVLYIYNRLISLNDVGSDPRNFGVSLTAFHRANQERAQRWPYGMVTSSTHDSKRSEDVRARLNVLSEMPGEWRKHLSRWARINRAKIRRLNGFRAPSRNDEYLFYQTVLGTWPLLNMGEEKLAEYRDRIEAYMLKAIKEAKVHTSWINPDTEYEAAVIHFVRNVLGSIEKNPFLADFLPFQRRVARFGLLNSLSQLLLKLTVPGVPDIYQGNELWEFRLVDPDNRHPVDFTLRWRMLQELMSLIQSGQSLRSCTYELLKNKEDGRVKLYLTWKVLSFRAQFPLLFQKGDYIPLSAQGVKADHLCAFARKHQGQMVVSIIPRWLALLGSNEDELPLGESLWQETWVEVPAVKENEDFTNVLTGERVIVMQHNGKFYVPAGKLFESFSVALLTPSSIIIPA</sequence>
<dbReference type="InterPro" id="IPR017853">
    <property type="entry name" value="GH"/>
</dbReference>
<dbReference type="NCBIfam" id="TIGR02401">
    <property type="entry name" value="trehalose_TreY"/>
    <property type="match status" value="1"/>
</dbReference>
<dbReference type="Gene3D" id="3.20.20.80">
    <property type="entry name" value="Glycosidases"/>
    <property type="match status" value="3"/>
</dbReference>
<dbReference type="AlphaFoldDB" id="A0A4P7BYX0"/>
<dbReference type="InterPro" id="IPR013797">
    <property type="entry name" value="Maltooligo_trehalose_synth_4"/>
</dbReference>
<dbReference type="PANTHER" id="PTHR10357">
    <property type="entry name" value="ALPHA-AMYLASE FAMILY MEMBER"/>
    <property type="match status" value="1"/>
</dbReference>
<protein>
    <submittedName>
        <fullName evidence="2">Malto-oligosyltrehalose synthase</fullName>
    </submittedName>
</protein>
<dbReference type="SMART" id="SM00642">
    <property type="entry name" value="Aamy"/>
    <property type="match status" value="1"/>
</dbReference>
<dbReference type="KEGG" id="nwr:E3U44_13435"/>
<accession>A0A4P7BYX0</accession>
<keyword evidence="3" id="KW-1185">Reference proteome</keyword>
<dbReference type="OrthoDB" id="9761577at2"/>
<dbReference type="InterPro" id="IPR012767">
    <property type="entry name" value="Trehalose_TreY"/>
</dbReference>
<feature type="domain" description="Glycosyl hydrolase family 13 catalytic" evidence="1">
    <location>
        <begin position="2"/>
        <end position="525"/>
    </location>
</feature>
<dbReference type="GO" id="GO:0005992">
    <property type="term" value="P:trehalose biosynthetic process"/>
    <property type="evidence" value="ECO:0007669"/>
    <property type="project" value="TreeGrafter"/>
</dbReference>
<gene>
    <name evidence="2" type="primary">treY</name>
    <name evidence="2" type="ORF">E3U44_13435</name>
</gene>
<dbReference type="PANTHER" id="PTHR10357:SF216">
    <property type="entry name" value="MALTOOLIGOSYL TREHALOSE SYNTHASE-RELATED"/>
    <property type="match status" value="1"/>
</dbReference>
<evidence type="ECO:0000313" key="3">
    <source>
        <dbReference type="Proteomes" id="UP000294325"/>
    </source>
</evidence>
<dbReference type="GO" id="GO:0047470">
    <property type="term" value="F:(1,4)-alpha-D-glucan 1-alpha-D-glucosylmutase activity"/>
    <property type="evidence" value="ECO:0007669"/>
    <property type="project" value="TreeGrafter"/>
</dbReference>
<dbReference type="GO" id="GO:0030980">
    <property type="term" value="P:alpha-glucan catabolic process"/>
    <property type="evidence" value="ECO:0007669"/>
    <property type="project" value="TreeGrafter"/>
</dbReference>
<reference evidence="2 3" key="1">
    <citation type="submission" date="2019-03" db="EMBL/GenBank/DDBJ databases">
        <title>The genome sequence of Nitrosococcus wardiae strain D1FHST reveals the archetypal metabolic capacity of ammonia-oxidizing Gammaproteobacteria.</title>
        <authorList>
            <person name="Wang L."/>
            <person name="Lim C.K."/>
            <person name="Hanson T.E."/>
            <person name="Dang H."/>
            <person name="Klotz M.G."/>
        </authorList>
    </citation>
    <scope>NUCLEOTIDE SEQUENCE [LARGE SCALE GENOMIC DNA]</scope>
    <source>
        <strain evidence="2 3">D1FHS</strain>
    </source>
</reference>
<proteinExistence type="predicted"/>
<dbReference type="Pfam" id="PF00128">
    <property type="entry name" value="Alpha-amylase"/>
    <property type="match status" value="1"/>
</dbReference>
<evidence type="ECO:0000313" key="2">
    <source>
        <dbReference type="EMBL" id="QBQ55398.1"/>
    </source>
</evidence>
<name>A0A4P7BYX0_9GAMM</name>
<dbReference type="Gene3D" id="1.10.10.470">
    <property type="entry name" value="Maltooligosyl trehalose synthase, domain 4"/>
    <property type="match status" value="1"/>
</dbReference>
<evidence type="ECO:0000259" key="1">
    <source>
        <dbReference type="SMART" id="SM00642"/>
    </source>
</evidence>
<dbReference type="InterPro" id="IPR006047">
    <property type="entry name" value="GH13_cat_dom"/>
</dbReference>
<dbReference type="SUPFAM" id="SSF51445">
    <property type="entry name" value="(Trans)glycosidases"/>
    <property type="match status" value="1"/>
</dbReference>
<dbReference type="Proteomes" id="UP000294325">
    <property type="component" value="Chromosome"/>
</dbReference>
<dbReference type="EMBL" id="CP038033">
    <property type="protein sequence ID" value="QBQ55398.1"/>
    <property type="molecule type" value="Genomic_DNA"/>
</dbReference>
<organism evidence="2 3">
    <name type="scientific">Nitrosococcus wardiae</name>
    <dbReference type="NCBI Taxonomy" id="1814290"/>
    <lineage>
        <taxon>Bacteria</taxon>
        <taxon>Pseudomonadati</taxon>
        <taxon>Pseudomonadota</taxon>
        <taxon>Gammaproteobacteria</taxon>
        <taxon>Chromatiales</taxon>
        <taxon>Chromatiaceae</taxon>
        <taxon>Nitrosococcus</taxon>
    </lineage>
</organism>